<name>A0ABT3CPC2_9BACT</name>
<dbReference type="InterPro" id="IPR013762">
    <property type="entry name" value="Integrase-like_cat_sf"/>
</dbReference>
<dbReference type="EMBL" id="JAOYOD010000001">
    <property type="protein sequence ID" value="MCV9385305.1"/>
    <property type="molecule type" value="Genomic_DNA"/>
</dbReference>
<evidence type="ECO:0000313" key="3">
    <source>
        <dbReference type="Proteomes" id="UP001300692"/>
    </source>
</evidence>
<dbReference type="SUPFAM" id="SSF56349">
    <property type="entry name" value="DNA breaking-rejoining enzymes"/>
    <property type="match status" value="1"/>
</dbReference>
<evidence type="ECO:0000256" key="1">
    <source>
        <dbReference type="ARBA" id="ARBA00023172"/>
    </source>
</evidence>
<keyword evidence="3" id="KW-1185">Reference proteome</keyword>
<evidence type="ECO:0000313" key="2">
    <source>
        <dbReference type="EMBL" id="MCV9385305.1"/>
    </source>
</evidence>
<dbReference type="Proteomes" id="UP001300692">
    <property type="component" value="Unassembled WGS sequence"/>
</dbReference>
<reference evidence="2 3" key="1">
    <citation type="submission" date="2022-10" db="EMBL/GenBank/DDBJ databases">
        <title>Comparative genomics and taxonomic characterization of three novel marine species of genus Reichenbachiella exhibiting antioxidant and polysaccharide degradation activities.</title>
        <authorList>
            <person name="Muhammad N."/>
            <person name="Lee Y.-J."/>
            <person name="Ko J."/>
            <person name="Kim S.-G."/>
        </authorList>
    </citation>
    <scope>NUCLEOTIDE SEQUENCE [LARGE SCALE GENOMIC DNA]</scope>
    <source>
        <strain evidence="2 3">ABR2-5</strain>
    </source>
</reference>
<evidence type="ECO:0008006" key="4">
    <source>
        <dbReference type="Google" id="ProtNLM"/>
    </source>
</evidence>
<dbReference type="InterPro" id="IPR011010">
    <property type="entry name" value="DNA_brk_join_enz"/>
</dbReference>
<proteinExistence type="predicted"/>
<organism evidence="2 3">
    <name type="scientific">Reichenbachiella ulvae</name>
    <dbReference type="NCBI Taxonomy" id="2980104"/>
    <lineage>
        <taxon>Bacteria</taxon>
        <taxon>Pseudomonadati</taxon>
        <taxon>Bacteroidota</taxon>
        <taxon>Cytophagia</taxon>
        <taxon>Cytophagales</taxon>
        <taxon>Reichenbachiellaceae</taxon>
        <taxon>Reichenbachiella</taxon>
    </lineage>
</organism>
<accession>A0ABT3CPC2</accession>
<gene>
    <name evidence="2" type="ORF">N7U62_01450</name>
</gene>
<dbReference type="RefSeq" id="WP_264136096.1">
    <property type="nucleotide sequence ID" value="NZ_JAOYOD010000001.1"/>
</dbReference>
<protein>
    <recommendedName>
        <fullName evidence="4">Phage integrase family protein</fullName>
    </recommendedName>
</protein>
<keyword evidence="1" id="KW-0233">DNA recombination</keyword>
<comment type="caution">
    <text evidence="2">The sequence shown here is derived from an EMBL/GenBank/DDBJ whole genome shotgun (WGS) entry which is preliminary data.</text>
</comment>
<dbReference type="Gene3D" id="1.10.443.10">
    <property type="entry name" value="Intergrase catalytic core"/>
    <property type="match status" value="1"/>
</dbReference>
<sequence>MEKITTYTARDTWTILGLEMGIGIRKISSGLGHSSVEITEKNYSQMIQNKILDEINEMITKA</sequence>